<dbReference type="InterPro" id="IPR036821">
    <property type="entry name" value="Peptide_deformylase_sf"/>
</dbReference>
<dbReference type="PANTHER" id="PTHR10458:SF2">
    <property type="entry name" value="PEPTIDE DEFORMYLASE, MITOCHONDRIAL"/>
    <property type="match status" value="1"/>
</dbReference>
<feature type="binding site" evidence="6">
    <location>
        <position position="119"/>
    </location>
    <ligand>
        <name>Fe cation</name>
        <dbReference type="ChEBI" id="CHEBI:24875"/>
    </ligand>
</feature>
<dbReference type="Proteomes" id="UP000295447">
    <property type="component" value="Unassembled WGS sequence"/>
</dbReference>
<feature type="active site" evidence="6">
    <location>
        <position position="162"/>
    </location>
</feature>
<keyword evidence="8" id="KW-1185">Reference proteome</keyword>
<dbReference type="EC" id="3.5.1.88" evidence="6"/>
<protein>
    <recommendedName>
        <fullName evidence="6">Peptide deformylase</fullName>
        <shortName evidence="6">PDF</shortName>
        <ecNumber evidence="6">3.5.1.88</ecNumber>
    </recommendedName>
    <alternativeName>
        <fullName evidence="6">Polypeptide deformylase</fullName>
    </alternativeName>
</protein>
<dbReference type="Gene3D" id="3.90.45.10">
    <property type="entry name" value="Peptide deformylase"/>
    <property type="match status" value="1"/>
</dbReference>
<gene>
    <name evidence="6" type="primary">def</name>
    <name evidence="7" type="ORF">EV650_1693</name>
</gene>
<comment type="cofactor">
    <cofactor evidence="6">
        <name>Fe(2+)</name>
        <dbReference type="ChEBI" id="CHEBI:29033"/>
    </cofactor>
    <text evidence="6">Binds 1 Fe(2+) ion.</text>
</comment>
<dbReference type="HAMAP" id="MF_00163">
    <property type="entry name" value="Pep_deformylase"/>
    <property type="match status" value="1"/>
</dbReference>
<dbReference type="EMBL" id="SODF01000001">
    <property type="protein sequence ID" value="TDW22847.1"/>
    <property type="molecule type" value="Genomic_DNA"/>
</dbReference>
<dbReference type="GO" id="GO:0046872">
    <property type="term" value="F:metal ion binding"/>
    <property type="evidence" value="ECO:0007669"/>
    <property type="project" value="UniProtKB-KW"/>
</dbReference>
<accession>A0A4R7ZXG4</accession>
<keyword evidence="2 6" id="KW-0479">Metal-binding</keyword>
<feature type="binding site" evidence="6">
    <location>
        <position position="165"/>
    </location>
    <ligand>
        <name>Fe cation</name>
        <dbReference type="ChEBI" id="CHEBI:24875"/>
    </ligand>
</feature>
<keyword evidence="3 6" id="KW-0378">Hydrolase</keyword>
<dbReference type="PRINTS" id="PR01576">
    <property type="entry name" value="PDEFORMYLASE"/>
</dbReference>
<evidence type="ECO:0000256" key="6">
    <source>
        <dbReference type="HAMAP-Rule" id="MF_00163"/>
    </source>
</evidence>
<organism evidence="7 8">
    <name type="scientific">Kribbella kalugense</name>
    <dbReference type="NCBI Taxonomy" id="2512221"/>
    <lineage>
        <taxon>Bacteria</taxon>
        <taxon>Bacillati</taxon>
        <taxon>Actinomycetota</taxon>
        <taxon>Actinomycetes</taxon>
        <taxon>Propionibacteriales</taxon>
        <taxon>Kribbellaceae</taxon>
        <taxon>Kribbella</taxon>
    </lineage>
</organism>
<comment type="catalytic activity">
    <reaction evidence="6">
        <text>N-terminal N-formyl-L-methionyl-[peptide] + H2O = N-terminal L-methionyl-[peptide] + formate</text>
        <dbReference type="Rhea" id="RHEA:24420"/>
        <dbReference type="Rhea" id="RHEA-COMP:10639"/>
        <dbReference type="Rhea" id="RHEA-COMP:10640"/>
        <dbReference type="ChEBI" id="CHEBI:15377"/>
        <dbReference type="ChEBI" id="CHEBI:15740"/>
        <dbReference type="ChEBI" id="CHEBI:49298"/>
        <dbReference type="ChEBI" id="CHEBI:64731"/>
        <dbReference type="EC" id="3.5.1.88"/>
    </reaction>
</comment>
<dbReference type="OrthoDB" id="9804313at2"/>
<feature type="binding site" evidence="6">
    <location>
        <position position="161"/>
    </location>
    <ligand>
        <name>Fe cation</name>
        <dbReference type="ChEBI" id="CHEBI:24875"/>
    </ligand>
</feature>
<evidence type="ECO:0000256" key="4">
    <source>
        <dbReference type="ARBA" id="ARBA00022917"/>
    </source>
</evidence>
<comment type="similarity">
    <text evidence="1 6">Belongs to the polypeptide deformylase family.</text>
</comment>
<dbReference type="AlphaFoldDB" id="A0A4R7ZXG4"/>
<evidence type="ECO:0000256" key="3">
    <source>
        <dbReference type="ARBA" id="ARBA00022801"/>
    </source>
</evidence>
<keyword evidence="4 6" id="KW-0648">Protein biosynthesis</keyword>
<dbReference type="NCBIfam" id="TIGR00079">
    <property type="entry name" value="pept_deformyl"/>
    <property type="match status" value="1"/>
</dbReference>
<sequence length="229" mass="25332">MPTYIQGRPSRRLPELIDEVRRGTALRITEYGEEILHRPCRAVTEFGAKRWSGLIDDMFTTMWVAEGCGLAANQVDVDAQLFVYDLTDEYGDRHVGHAFNPRVVPLSAFFGEQDGTEGCLSVPGANAPLPRPARVTLHADDLEGRPFTLDATGYLARCLIHETQHLAGTVYVDHLPPTTRTQALTHSTTHRAEVMSHRTTRQQQLSSGRYDGSVVGGDTDVLAEGLEDF</sequence>
<evidence type="ECO:0000313" key="8">
    <source>
        <dbReference type="Proteomes" id="UP000295447"/>
    </source>
</evidence>
<dbReference type="RefSeq" id="WP_134116990.1">
    <property type="nucleotide sequence ID" value="NZ_SODF01000001.1"/>
</dbReference>
<comment type="function">
    <text evidence="6">Removes the formyl group from the N-terminal Met of newly synthesized proteins. Requires at least a dipeptide for an efficient rate of reaction. N-terminal L-methionine is a prerequisite for activity but the enzyme has broad specificity at other positions.</text>
</comment>
<dbReference type="GO" id="GO:0006412">
    <property type="term" value="P:translation"/>
    <property type="evidence" value="ECO:0007669"/>
    <property type="project" value="UniProtKB-UniRule"/>
</dbReference>
<evidence type="ECO:0000256" key="2">
    <source>
        <dbReference type="ARBA" id="ARBA00022723"/>
    </source>
</evidence>
<comment type="caution">
    <text evidence="7">The sequence shown here is derived from an EMBL/GenBank/DDBJ whole genome shotgun (WGS) entry which is preliminary data.</text>
</comment>
<dbReference type="Pfam" id="PF01327">
    <property type="entry name" value="Pep_deformylase"/>
    <property type="match status" value="1"/>
</dbReference>
<proteinExistence type="inferred from homology"/>
<dbReference type="PANTHER" id="PTHR10458">
    <property type="entry name" value="PEPTIDE DEFORMYLASE"/>
    <property type="match status" value="1"/>
</dbReference>
<dbReference type="CDD" id="cd00487">
    <property type="entry name" value="Pep_deformylase"/>
    <property type="match status" value="1"/>
</dbReference>
<dbReference type="InterPro" id="IPR023635">
    <property type="entry name" value="Peptide_deformylase"/>
</dbReference>
<dbReference type="NCBIfam" id="NF001159">
    <property type="entry name" value="PRK00150.1-3"/>
    <property type="match status" value="1"/>
</dbReference>
<evidence type="ECO:0000256" key="5">
    <source>
        <dbReference type="ARBA" id="ARBA00023004"/>
    </source>
</evidence>
<evidence type="ECO:0000313" key="7">
    <source>
        <dbReference type="EMBL" id="TDW22847.1"/>
    </source>
</evidence>
<keyword evidence="5 6" id="KW-0408">Iron</keyword>
<reference evidence="7 8" key="1">
    <citation type="submission" date="2019-03" db="EMBL/GenBank/DDBJ databases">
        <title>Genomic Encyclopedia of Type Strains, Phase III (KMG-III): the genomes of soil and plant-associated and newly described type strains.</title>
        <authorList>
            <person name="Whitman W."/>
        </authorList>
    </citation>
    <scope>NUCLEOTIDE SEQUENCE [LARGE SCALE GENOMIC DNA]</scope>
    <source>
        <strain evidence="7 8">VKM Ac-2570</strain>
    </source>
</reference>
<evidence type="ECO:0000256" key="1">
    <source>
        <dbReference type="ARBA" id="ARBA00010759"/>
    </source>
</evidence>
<dbReference type="SUPFAM" id="SSF56420">
    <property type="entry name" value="Peptide deformylase"/>
    <property type="match status" value="1"/>
</dbReference>
<dbReference type="GO" id="GO:0042586">
    <property type="term" value="F:peptide deformylase activity"/>
    <property type="evidence" value="ECO:0007669"/>
    <property type="project" value="UniProtKB-UniRule"/>
</dbReference>
<name>A0A4R7ZXG4_9ACTN</name>